<name>A0A1M6W8S6_9FLAO</name>
<protein>
    <submittedName>
        <fullName evidence="2">Uncharacterized protein</fullName>
    </submittedName>
</protein>
<dbReference type="EMBL" id="FRAT01000005">
    <property type="protein sequence ID" value="SHK90164.1"/>
    <property type="molecule type" value="Genomic_DNA"/>
</dbReference>
<dbReference type="RefSeq" id="WP_072879759.1">
    <property type="nucleotide sequence ID" value="NZ_FOKU01000011.1"/>
</dbReference>
<dbReference type="EMBL" id="FOKU01000011">
    <property type="protein sequence ID" value="SFC45325.1"/>
    <property type="molecule type" value="Genomic_DNA"/>
</dbReference>
<sequence>MINHLGKKHKRDNILGYDRAVFHGWVRQWRTELLRYRDKLCFYRQLIGNSSLRISMDDNLDSVREIEISFSEMEQRCDDLLLKTLGHLDQLVRTMENSKNGLSGTFRKEHDDLKDDIDHFVKEFQNIKKDVLIS</sequence>
<comment type="caution">
    <text evidence="2">The sequence shown here is derived from an EMBL/GenBank/DDBJ whole genome shotgun (WGS) entry which is preliminary data.</text>
</comment>
<reference evidence="2 3" key="1">
    <citation type="submission" date="2016-11" db="EMBL/GenBank/DDBJ databases">
        <authorList>
            <person name="Varghese N."/>
            <person name="Submissions S."/>
        </authorList>
    </citation>
    <scope>NUCLEOTIDE SEQUENCE [LARGE SCALE GENOMIC DNA]</scope>
    <source>
        <strain evidence="2 3">CGMCC 1.12174</strain>
        <strain evidence="1 4">DSM 26351</strain>
    </source>
</reference>
<evidence type="ECO:0000313" key="2">
    <source>
        <dbReference type="EMBL" id="SHK90164.1"/>
    </source>
</evidence>
<accession>A0A1M6W8S6</accession>
<dbReference type="Proteomes" id="UP000184031">
    <property type="component" value="Unassembled WGS sequence"/>
</dbReference>
<organism evidence="2 3">
    <name type="scientific">Flagellimonas taeanensis</name>
    <dbReference type="NCBI Taxonomy" id="1005926"/>
    <lineage>
        <taxon>Bacteria</taxon>
        <taxon>Pseudomonadati</taxon>
        <taxon>Bacteroidota</taxon>
        <taxon>Flavobacteriia</taxon>
        <taxon>Flavobacteriales</taxon>
        <taxon>Flavobacteriaceae</taxon>
        <taxon>Flagellimonas</taxon>
    </lineage>
</organism>
<dbReference type="STRING" id="1055723.SAMN05216293_2206"/>
<keyword evidence="4" id="KW-1185">Reference proteome</keyword>
<gene>
    <name evidence="1" type="ORF">SAMN04487891_111103</name>
    <name evidence="2" type="ORF">SAMN05216293_2206</name>
</gene>
<dbReference type="Proteomes" id="UP000198940">
    <property type="component" value="Unassembled WGS sequence"/>
</dbReference>
<evidence type="ECO:0000313" key="3">
    <source>
        <dbReference type="Proteomes" id="UP000184031"/>
    </source>
</evidence>
<dbReference type="AlphaFoldDB" id="A0A1M6W8S6"/>
<evidence type="ECO:0000313" key="1">
    <source>
        <dbReference type="EMBL" id="SFC45325.1"/>
    </source>
</evidence>
<proteinExistence type="predicted"/>
<evidence type="ECO:0000313" key="4">
    <source>
        <dbReference type="Proteomes" id="UP000198940"/>
    </source>
</evidence>